<gene>
    <name evidence="1" type="ORF">pC5.8a_209</name>
</gene>
<keyword evidence="1" id="KW-0614">Plasmid</keyword>
<protein>
    <submittedName>
        <fullName evidence="1">Uncharacterized protein</fullName>
    </submittedName>
</protein>
<reference evidence="1" key="1">
    <citation type="submission" date="2018-12" db="EMBL/GenBank/DDBJ databases">
        <title>Three Rhizobium rhizogenes strains isolated from the same crown gall tumor carry diverse plasmids.</title>
        <authorList>
            <person name="Pulawska J."/>
            <person name="Kuzmanovic N."/>
        </authorList>
    </citation>
    <scope>NUCLEOTIDE SEQUENCE</scope>
    <source>
        <strain evidence="1">Colt5.8</strain>
        <plasmid evidence="1">pColt5.8a</plasmid>
    </source>
</reference>
<name>A0A7S5DRH9_RHIRH</name>
<geneLocation type="plasmid" evidence="1">
    <name>pColt5.8a</name>
</geneLocation>
<proteinExistence type="predicted"/>
<dbReference type="EMBL" id="MK318971">
    <property type="protein sequence ID" value="QCL09701.1"/>
    <property type="molecule type" value="Genomic_DNA"/>
</dbReference>
<evidence type="ECO:0000313" key="1">
    <source>
        <dbReference type="EMBL" id="QCL09701.1"/>
    </source>
</evidence>
<dbReference type="AlphaFoldDB" id="A0A7S5DRH9"/>
<sequence>MLTISASIADRALVATIISILRMTMIDHSLLSLNNVFMSEGKEGQRCLSSVRKMETLS</sequence>
<organism evidence="1">
    <name type="scientific">Rhizobium rhizogenes</name>
    <name type="common">Agrobacterium rhizogenes</name>
    <dbReference type="NCBI Taxonomy" id="359"/>
    <lineage>
        <taxon>Bacteria</taxon>
        <taxon>Pseudomonadati</taxon>
        <taxon>Pseudomonadota</taxon>
        <taxon>Alphaproteobacteria</taxon>
        <taxon>Hyphomicrobiales</taxon>
        <taxon>Rhizobiaceae</taxon>
        <taxon>Rhizobium/Agrobacterium group</taxon>
        <taxon>Rhizobium</taxon>
    </lineage>
</organism>
<accession>A0A7S5DRH9</accession>